<organism evidence="1 2">
    <name type="scientific">Paenibacillus apii</name>
    <dbReference type="NCBI Taxonomy" id="1850370"/>
    <lineage>
        <taxon>Bacteria</taxon>
        <taxon>Bacillati</taxon>
        <taxon>Bacillota</taxon>
        <taxon>Bacilli</taxon>
        <taxon>Bacillales</taxon>
        <taxon>Paenibacillaceae</taxon>
        <taxon>Paenibacillus</taxon>
    </lineage>
</organism>
<dbReference type="AlphaFoldDB" id="A0A6M1PPQ6"/>
<protein>
    <submittedName>
        <fullName evidence="1">Uncharacterized protein</fullName>
    </submittedName>
</protein>
<sequence length="221" mass="26126">ADFWDDGALKVHIDIPFEKPKKMMLEPLQTEAWVPFATNRESINLLHSLLKSNPLDPEGVDHFKQAFALETLTFMSFDYINMLDDSMLKEKGIIRVNGNQTKWRVNEVILEVLKEPLEKHGFTLLRKAEGGDSENRIVFYKVIDSYRYRITFNKDEDIITKKIRLFYHPPYYIWDVQVWMQEHGYQPVFSYGNESELRTSLLDMLQHVLTKGIPWLESQRI</sequence>
<accession>A0A6M1PPQ6</accession>
<keyword evidence="2" id="KW-1185">Reference proteome</keyword>
<dbReference type="EMBL" id="JAAKGU010000034">
    <property type="protein sequence ID" value="NGM85679.1"/>
    <property type="molecule type" value="Genomic_DNA"/>
</dbReference>
<reference evidence="1 2" key="1">
    <citation type="submission" date="2020-02" db="EMBL/GenBank/DDBJ databases">
        <authorList>
            <person name="Gao J."/>
            <person name="Sun J."/>
        </authorList>
    </citation>
    <scope>NUCLEOTIDE SEQUENCE [LARGE SCALE GENOMIC DNA]</scope>
    <source>
        <strain evidence="1 2">7124</strain>
    </source>
</reference>
<dbReference type="Proteomes" id="UP000480151">
    <property type="component" value="Unassembled WGS sequence"/>
</dbReference>
<proteinExistence type="predicted"/>
<evidence type="ECO:0000313" key="2">
    <source>
        <dbReference type="Proteomes" id="UP000480151"/>
    </source>
</evidence>
<dbReference type="RefSeq" id="WP_165104224.1">
    <property type="nucleotide sequence ID" value="NZ_JAAKGU010000034.1"/>
</dbReference>
<gene>
    <name evidence="1" type="ORF">G5B47_25190</name>
</gene>
<comment type="caution">
    <text evidence="1">The sequence shown here is derived from an EMBL/GenBank/DDBJ whole genome shotgun (WGS) entry which is preliminary data.</text>
</comment>
<feature type="non-terminal residue" evidence="1">
    <location>
        <position position="221"/>
    </location>
</feature>
<feature type="non-terminal residue" evidence="1">
    <location>
        <position position="1"/>
    </location>
</feature>
<name>A0A6M1PPQ6_9BACL</name>
<evidence type="ECO:0000313" key="1">
    <source>
        <dbReference type="EMBL" id="NGM85679.1"/>
    </source>
</evidence>